<evidence type="ECO:0000313" key="5">
    <source>
        <dbReference type="Proteomes" id="UP000070054"/>
    </source>
</evidence>
<evidence type="ECO:0000313" key="4">
    <source>
        <dbReference type="EMBL" id="KXH38843.1"/>
    </source>
</evidence>
<dbReference type="Pfam" id="PF13561">
    <property type="entry name" value="adh_short_C2"/>
    <property type="match status" value="1"/>
</dbReference>
<keyword evidence="2" id="KW-0521">NADP</keyword>
<dbReference type="PRINTS" id="PR00081">
    <property type="entry name" value="GDHRDH"/>
</dbReference>
<dbReference type="SUPFAM" id="SSF51735">
    <property type="entry name" value="NAD(P)-binding Rossmann-fold domains"/>
    <property type="match status" value="1"/>
</dbReference>
<dbReference type="OrthoDB" id="1393670at2759"/>
<comment type="caution">
    <text evidence="4">The sequence shown here is derived from an EMBL/GenBank/DDBJ whole genome shotgun (WGS) entry which is preliminary data.</text>
</comment>
<proteinExistence type="inferred from homology"/>
<dbReference type="AlphaFoldDB" id="A0A135SSE3"/>
<dbReference type="EMBL" id="JEMN01001385">
    <property type="protein sequence ID" value="KXH38843.1"/>
    <property type="molecule type" value="Genomic_DNA"/>
</dbReference>
<reference evidence="4 5" key="1">
    <citation type="submission" date="2014-02" db="EMBL/GenBank/DDBJ databases">
        <title>The genome sequence of Colletotrichum nymphaeae SA-01.</title>
        <authorList>
            <person name="Baroncelli R."/>
            <person name="Thon M.R."/>
        </authorList>
    </citation>
    <scope>NUCLEOTIDE SEQUENCE [LARGE SCALE GENOMIC DNA]</scope>
    <source>
        <strain evidence="4 5">SA-01</strain>
    </source>
</reference>
<sequence>MNSISGLRVIIAGGGSGIGATTAQLLGRYGANVVIGDINIAGAKQIAEDITRSGGTAVATEFDFENEASVKALIEDGTKALGGLDGLVNMGAALHQSHLGKDTSVAEMDADIWRTTMNVNLIGYALSTKYALPHLVRNKSGSIVNISAAAAFLGEPLYPAYAASKAGIHTLTRHVARTWGPQNVRANALALGLIGTEKFAKASEASSALRRVVNEQIPLKRPGQPKEVASAVIYLLSRDSAYVTGQVWSMNGGLAFRE</sequence>
<dbReference type="InterPro" id="IPR036291">
    <property type="entry name" value="NAD(P)-bd_dom_sf"/>
</dbReference>
<dbReference type="FunFam" id="3.40.50.720:FF:000084">
    <property type="entry name" value="Short-chain dehydrogenase reductase"/>
    <property type="match status" value="1"/>
</dbReference>
<gene>
    <name evidence="4" type="ORF">CNYM01_06022</name>
</gene>
<dbReference type="PROSITE" id="PS00061">
    <property type="entry name" value="ADH_SHORT"/>
    <property type="match status" value="1"/>
</dbReference>
<organism evidence="4 5">
    <name type="scientific">Colletotrichum nymphaeae SA-01</name>
    <dbReference type="NCBI Taxonomy" id="1460502"/>
    <lineage>
        <taxon>Eukaryota</taxon>
        <taxon>Fungi</taxon>
        <taxon>Dikarya</taxon>
        <taxon>Ascomycota</taxon>
        <taxon>Pezizomycotina</taxon>
        <taxon>Sordariomycetes</taxon>
        <taxon>Hypocreomycetidae</taxon>
        <taxon>Glomerellales</taxon>
        <taxon>Glomerellaceae</taxon>
        <taxon>Colletotrichum</taxon>
        <taxon>Colletotrichum acutatum species complex</taxon>
    </lineage>
</organism>
<dbReference type="GO" id="GO:0016491">
    <property type="term" value="F:oxidoreductase activity"/>
    <property type="evidence" value="ECO:0007669"/>
    <property type="project" value="UniProtKB-KW"/>
</dbReference>
<keyword evidence="5" id="KW-1185">Reference proteome</keyword>
<protein>
    <submittedName>
        <fullName evidence="4">Short-chain dehydrogenase</fullName>
    </submittedName>
</protein>
<evidence type="ECO:0000256" key="1">
    <source>
        <dbReference type="ARBA" id="ARBA00006484"/>
    </source>
</evidence>
<dbReference type="Gene3D" id="3.40.50.720">
    <property type="entry name" value="NAD(P)-binding Rossmann-like Domain"/>
    <property type="match status" value="1"/>
</dbReference>
<dbReference type="InterPro" id="IPR002347">
    <property type="entry name" value="SDR_fam"/>
</dbReference>
<accession>A0A135SSE3</accession>
<dbReference type="Proteomes" id="UP000070054">
    <property type="component" value="Unassembled WGS sequence"/>
</dbReference>
<dbReference type="CDD" id="cd05233">
    <property type="entry name" value="SDR_c"/>
    <property type="match status" value="1"/>
</dbReference>
<evidence type="ECO:0000256" key="2">
    <source>
        <dbReference type="ARBA" id="ARBA00022857"/>
    </source>
</evidence>
<dbReference type="PRINTS" id="PR00080">
    <property type="entry name" value="SDRFAMILY"/>
</dbReference>
<evidence type="ECO:0000256" key="3">
    <source>
        <dbReference type="ARBA" id="ARBA00023002"/>
    </source>
</evidence>
<keyword evidence="3" id="KW-0560">Oxidoreductase</keyword>
<dbReference type="PANTHER" id="PTHR24321">
    <property type="entry name" value="DEHYDROGENASES, SHORT CHAIN"/>
    <property type="match status" value="1"/>
</dbReference>
<comment type="similarity">
    <text evidence="1">Belongs to the short-chain dehydrogenases/reductases (SDR) family.</text>
</comment>
<dbReference type="PANTHER" id="PTHR24321:SF14">
    <property type="entry name" value="SHORT-CHAIN TYPE DEHYDROGENASE_REDUCTASE BLR2146-RELATED"/>
    <property type="match status" value="1"/>
</dbReference>
<dbReference type="InterPro" id="IPR020904">
    <property type="entry name" value="Sc_DH/Rdtase_CS"/>
</dbReference>
<name>A0A135SSE3_9PEZI</name>